<evidence type="ECO:0000256" key="3">
    <source>
        <dbReference type="ARBA" id="ARBA00022771"/>
    </source>
</evidence>
<dbReference type="GO" id="GO:0000785">
    <property type="term" value="C:chromatin"/>
    <property type="evidence" value="ECO:0007669"/>
    <property type="project" value="TreeGrafter"/>
</dbReference>
<dbReference type="GO" id="GO:0000118">
    <property type="term" value="C:histone deacetylase complex"/>
    <property type="evidence" value="ECO:0007669"/>
    <property type="project" value="UniProtKB-UniRule"/>
</dbReference>
<feature type="compositionally biased region" description="Basic and acidic residues" evidence="14">
    <location>
        <begin position="769"/>
        <end position="779"/>
    </location>
</feature>
<dbReference type="GO" id="GO:0003712">
    <property type="term" value="F:transcription coregulator activity"/>
    <property type="evidence" value="ECO:0007669"/>
    <property type="project" value="TreeGrafter"/>
</dbReference>
<dbReference type="InterPro" id="IPR003347">
    <property type="entry name" value="JmjC_dom"/>
</dbReference>
<keyword evidence="11 13" id="KW-0539">Nucleus</keyword>
<feature type="compositionally biased region" description="Basic and acidic residues" evidence="14">
    <location>
        <begin position="954"/>
        <end position="968"/>
    </location>
</feature>
<keyword evidence="4" id="KW-0862">Zinc</keyword>
<feature type="region of interest" description="Disordered" evidence="14">
    <location>
        <begin position="472"/>
        <end position="507"/>
    </location>
</feature>
<dbReference type="GO" id="GO:0006357">
    <property type="term" value="P:regulation of transcription by RNA polymerase II"/>
    <property type="evidence" value="ECO:0007669"/>
    <property type="project" value="TreeGrafter"/>
</dbReference>
<dbReference type="SUPFAM" id="SSF51197">
    <property type="entry name" value="Clavaminate synthase-like"/>
    <property type="match status" value="1"/>
</dbReference>
<dbReference type="PROSITE" id="PS51184">
    <property type="entry name" value="JMJC"/>
    <property type="match status" value="1"/>
</dbReference>
<evidence type="ECO:0000256" key="9">
    <source>
        <dbReference type="ARBA" id="ARBA00023015"/>
    </source>
</evidence>
<feature type="compositionally biased region" description="Basic and acidic residues" evidence="14">
    <location>
        <begin position="273"/>
        <end position="290"/>
    </location>
</feature>
<dbReference type="PANTHER" id="PTHR12549">
    <property type="entry name" value="JMJC DOMAIN-CONTAINING HISTONE DEMETHYLATION PROTEIN"/>
    <property type="match status" value="1"/>
</dbReference>
<feature type="compositionally biased region" description="Polar residues" evidence="14">
    <location>
        <begin position="974"/>
        <end position="983"/>
    </location>
</feature>
<feature type="compositionally biased region" description="Basic and acidic residues" evidence="14">
    <location>
        <begin position="1438"/>
        <end position="1458"/>
    </location>
</feature>
<dbReference type="EC" id="1.14.11.65" evidence="13"/>
<reference evidence="16" key="1">
    <citation type="submission" date="2025-08" db="UniProtKB">
        <authorList>
            <consortium name="Ensembl"/>
        </authorList>
    </citation>
    <scope>IDENTIFICATION</scope>
</reference>
<name>S4RZ18_PETMA</name>
<feature type="compositionally biased region" description="Low complexity" evidence="14">
    <location>
        <begin position="987"/>
        <end position="996"/>
    </location>
</feature>
<dbReference type="OMA" id="AREEKKX"/>
<keyword evidence="3" id="KW-0863">Zinc-finger</keyword>
<proteinExistence type="inferred from homology"/>
<feature type="region of interest" description="Disordered" evidence="14">
    <location>
        <begin position="1822"/>
        <end position="1864"/>
    </location>
</feature>
<comment type="function">
    <text evidence="13">Histone demethylase that specifically demethylates 'Lys-9' of histone H3, thereby playing a central role in histone code.</text>
</comment>
<feature type="compositionally biased region" description="Low complexity" evidence="14">
    <location>
        <begin position="475"/>
        <end position="486"/>
    </location>
</feature>
<evidence type="ECO:0000256" key="10">
    <source>
        <dbReference type="ARBA" id="ARBA00023163"/>
    </source>
</evidence>
<comment type="domain">
    <text evidence="13">The JmjC domain and the C6-type zinc-finger are required for the demethylation activity.</text>
</comment>
<feature type="compositionally biased region" description="Basic residues" evidence="14">
    <location>
        <begin position="1335"/>
        <end position="1344"/>
    </location>
</feature>
<evidence type="ECO:0000256" key="7">
    <source>
        <dbReference type="ARBA" id="ARBA00023002"/>
    </source>
</evidence>
<comment type="catalytic activity">
    <reaction evidence="13">
        <text>N(6),N(6)-dimethyl-L-lysyl(9)-[histone H3] + 2 2-oxoglutarate + 2 O2 = L-lysyl(9)-[histone H3] + 2 formaldehyde + 2 succinate + 2 CO2</text>
        <dbReference type="Rhea" id="RHEA:60188"/>
        <dbReference type="Rhea" id="RHEA-COMP:15541"/>
        <dbReference type="Rhea" id="RHEA-COMP:15546"/>
        <dbReference type="ChEBI" id="CHEBI:15379"/>
        <dbReference type="ChEBI" id="CHEBI:16526"/>
        <dbReference type="ChEBI" id="CHEBI:16810"/>
        <dbReference type="ChEBI" id="CHEBI:16842"/>
        <dbReference type="ChEBI" id="CHEBI:29969"/>
        <dbReference type="ChEBI" id="CHEBI:30031"/>
        <dbReference type="ChEBI" id="CHEBI:61976"/>
        <dbReference type="EC" id="1.14.11.65"/>
    </reaction>
</comment>
<feature type="compositionally biased region" description="Low complexity" evidence="14">
    <location>
        <begin position="931"/>
        <end position="946"/>
    </location>
</feature>
<keyword evidence="6" id="KW-0223">Dioxygenase</keyword>
<feature type="region of interest" description="Disordered" evidence="14">
    <location>
        <begin position="428"/>
        <end position="454"/>
    </location>
</feature>
<feature type="region of interest" description="Disordered" evidence="14">
    <location>
        <begin position="713"/>
        <end position="831"/>
    </location>
</feature>
<dbReference type="InterPro" id="IPR045109">
    <property type="entry name" value="LSDs-like"/>
</dbReference>
<feature type="compositionally biased region" description="Basic and acidic residues" evidence="14">
    <location>
        <begin position="242"/>
        <end position="252"/>
    </location>
</feature>
<keyword evidence="7" id="KW-0560">Oxidoreductase</keyword>
<evidence type="ECO:0000256" key="6">
    <source>
        <dbReference type="ARBA" id="ARBA00022964"/>
    </source>
</evidence>
<dbReference type="STRING" id="7757.ENSPMAP00000010459"/>
<feature type="compositionally biased region" description="Basic and acidic residues" evidence="14">
    <location>
        <begin position="200"/>
        <end position="234"/>
    </location>
</feature>
<feature type="compositionally biased region" description="Basic and acidic residues" evidence="14">
    <location>
        <begin position="1777"/>
        <end position="1788"/>
    </location>
</feature>
<keyword evidence="9" id="KW-0805">Transcription regulation</keyword>
<feature type="region of interest" description="Disordered" evidence="14">
    <location>
        <begin position="927"/>
        <end position="1015"/>
    </location>
</feature>
<dbReference type="GO" id="GO:0070988">
    <property type="term" value="P:demethylation"/>
    <property type="evidence" value="ECO:0007669"/>
    <property type="project" value="UniProtKB-UniRule"/>
</dbReference>
<feature type="compositionally biased region" description="Low complexity" evidence="14">
    <location>
        <begin position="1836"/>
        <end position="1847"/>
    </location>
</feature>
<feature type="compositionally biased region" description="Low complexity" evidence="14">
    <location>
        <begin position="1295"/>
        <end position="1325"/>
    </location>
</feature>
<dbReference type="GO" id="GO:0140683">
    <property type="term" value="F:histone H3K9me/H3K9me2 demethylase activity"/>
    <property type="evidence" value="ECO:0007669"/>
    <property type="project" value="UniProtKB-EC"/>
</dbReference>
<evidence type="ECO:0000256" key="12">
    <source>
        <dbReference type="ARBA" id="ARBA00037987"/>
    </source>
</evidence>
<dbReference type="Pfam" id="PF22987">
    <property type="entry name" value="Tudor_KDM3B"/>
    <property type="match status" value="1"/>
</dbReference>
<dbReference type="SMART" id="SM00558">
    <property type="entry name" value="JmjC"/>
    <property type="match status" value="1"/>
</dbReference>
<evidence type="ECO:0000256" key="5">
    <source>
        <dbReference type="ARBA" id="ARBA00022853"/>
    </source>
</evidence>
<dbReference type="PANTHER" id="PTHR12549:SF38">
    <property type="entry name" value="JMJC DOMAIN-CONTAINING HISTONE DEMETHYLASE 2, ISOFORM A"/>
    <property type="match status" value="1"/>
</dbReference>
<dbReference type="GO" id="GO:0031490">
    <property type="term" value="F:chromatin DNA binding"/>
    <property type="evidence" value="ECO:0007669"/>
    <property type="project" value="TreeGrafter"/>
</dbReference>
<dbReference type="Pfam" id="PF02373">
    <property type="entry name" value="JmjC"/>
    <property type="match status" value="1"/>
</dbReference>
<comment type="subcellular location">
    <subcellularLocation>
        <location evidence="1 13">Nucleus</location>
    </subcellularLocation>
</comment>
<feature type="compositionally biased region" description="Basic and acidic residues" evidence="14">
    <location>
        <begin position="800"/>
        <end position="819"/>
    </location>
</feature>
<accession>S4RZ18</accession>
<evidence type="ECO:0000256" key="1">
    <source>
        <dbReference type="ARBA" id="ARBA00004123"/>
    </source>
</evidence>
<feature type="compositionally biased region" description="Polar residues" evidence="14">
    <location>
        <begin position="1277"/>
        <end position="1294"/>
    </location>
</feature>
<evidence type="ECO:0000313" key="16">
    <source>
        <dbReference type="Ensembl" id="ENSPMAP00000010459.1"/>
    </source>
</evidence>
<evidence type="ECO:0000256" key="2">
    <source>
        <dbReference type="ARBA" id="ARBA00022723"/>
    </source>
</evidence>
<dbReference type="Ensembl" id="ENSPMAT00000010505.1">
    <property type="protein sequence ID" value="ENSPMAP00000010459.1"/>
    <property type="gene ID" value="ENSPMAG00000009513.1"/>
</dbReference>
<feature type="compositionally biased region" description="Basic residues" evidence="14">
    <location>
        <begin position="1427"/>
        <end position="1437"/>
    </location>
</feature>
<sequence>QKEGDSPPPLLEGQPELLDEVKDWIKEQKVQEIFMHGPYSLNGYRVRVYRQDSATQWFTAIITHHDLFSRTMIVMTDQVLEPQNVDPALVQMTFLDDVVHSLLKGENVGITSRRRSCASQMTKACHGHFTRGQSGAPAPGAKPLQLRGTARNGRRKGSDSSTPDEDRKERDPERVNYYNRQEFHFKGINFHMKTNIVNSEKGKSKARQETSRKRKAHDGTEKDSSSGKRSKAFDSSDSEGSESEKSIDKVSVDGDAFETSLRERETGSSNTVSKEKEDDQSKSSERERPDATNFRGYSSKTDNTATTMQAGEFDVKFRTHQRVESATGNLNEEKSLPVQTADVKEGNRTDNIASSSRHITSRTGEVASPATLDVRQAKRHSQSPVISELKRTEKCRDYAKDYSTINRNSSILPAKGHIEQGNSGLLKSEHASKSMSSVQSHSKRSGRFSQEDVHHLGKGIDYSAARMDYLNVGKPRSSPQQSRVSPKTSRSDSETLKSSFQPVPPRSLLAENVKGMPIVDKKEQFMSAYSRDLDAEAKHLPFYSHPFVPSSSSSSAVHHALGLPTHAHLLSSSPSQAALAFSSSHLAPAHHLYPSGMASAVHAASSPMLPPHLNSQPTMLPSGLDYRTSSAALLSAGLDSRSAASTAMLAPSMHASSLTALALASAHLMPSAAAYASQMGLYPILWHQQPSMRLPMHPAASCHPSMAAWSHLESAGTAAENTSKRSTHSPWPLHHATTLPDQKAAAGADTGKLHKPLPVNASPRSGMSDNHRTESDRKHMAAMTPPKSEALPMQGLWLPHSHDPHSLAHRGHAENEGKQHHSSSGKQDSELARREKEMAMYAQAYRAKESELEYRKSTKRDMDQKHKTDGPSEKSPPGLAMFHPLMHHRVLPSGYFTSLSQSVVNEPIRHNGVKGSRAHTSSVMSPPLLQSLAGNSNSGSNSKALSRPPPLIKHQPELQEVNRDKMSDRLMPSSGHSVITGSRKQPLDALSSMSASPLPPPLLKPVPPPPLAQQQSCRMMDRGEAPACLSHVQANSERFEAPGLRAPSPLKVASPQQLQAAMMQPLELQRSRGILGENGPPSHQLSNGLKVYDSKNTSRIIVAAPASVIVHSKSASSTLLAARVEPSNPKQHGSIVHGTSHNMFIQSLSPPNVPLVTPSVISIPDKYSEKAVSSHAPDTSLNLSCSDLRTVTTVSNSAISKESTVVNMPTSLNTSWSSSVCPPSSKSPAFSTAQILPGKPAANLVSSCTTQTITISQSVVASVAPKAAPYQSKKQKALQSSTHAQPSNPASNGNDSDTASVKSDVSSSSSKGSMEVSANPVSSGNPNGGGSGLHTKLKKAWLTRHSKEDRMVSSDKVNPSAGPTEKLPASESPSLQPIQVASIKEVDEDQRPEMVKERRTKRAAKRALESEGSESDDSEGPESRAERRAKRLPKPTYKKKENDMQKKKPEKQEDEKKNGVFNSGKLEEKPKLKLDDEELPESVLKDWRKVKRLKQTGEAFLQDGACTEITPSLQKCRECRMVRYRKGQEVHSAVFCRFYHFRRLSFNKNGALRIYGFSAPNDCTADDLSLWVPGGTGAPALRAEGGIESARYILSHVGPQFCRMVQAEKDAKARIPQDAKVAWKRAVRGVREMCDACEATLFNVHWVCPKCGFVVCPECYTSRREKRDPENEGRKETFSWIKCVKGQVHDPKNLIPTQIIPGTALYDLGELMHATHERLGMASNCPCFGDVQSKPFHKLLNTNGVSQVLHDLIASTLKNGINIVEPKQEVSVNSPAKDTKGEVQDLKEFPNNNGNDNKCTESESQTALHWLADLATQKAKEEKKVVGSTSVPPVISSASGASSSSLRGSGGSGGTLEHGSSSSTLRDLLTTTAGKLRIISTDGGMAFAPVMPLMSHTDRSSRSMPNLLDDIIASVVENKIPPNVTSGESSRSQVKCEQLEEALGHAPMKVDGVATWKVPHGWLCGGCILHLYNPTEPNNWRAFRECWTWGQPVVVSRVHEYLRQELWNPESLARDICKQETHLVDCNTLAAPSNTILKDFWEGFQDNSVRPKNESGEPMVLKLKEWPTGDDFRDLLPDRFEDLTRNVPLAEYTTREGRLNLASHPPDFFVRPELGPKLHVAYGLLKEGDIAFGTRGIHSDLADTINILVHVEEAAGTTNSREVLQKALEVGEADETMKLRFSEAGQKAGALWHIFSAGDASKVREFLSKVAAEKEEEEEPVEGDVAPTPSIYLDAELRRRLQQEQGVRPVALVQCLGDALLIPAGSLYQVQNLYNCIAVSDDFVSPENVQHCLRLTHELRQWPDGSHEDKLQVKNIIYHVVKNMVGILSARELKNDSQPTA</sequence>
<evidence type="ECO:0000256" key="13">
    <source>
        <dbReference type="RuleBase" id="RU369087"/>
    </source>
</evidence>
<comment type="domain">
    <text evidence="13">Leu-Xaa-Xaa-Leu-Leu (LXXLL) motifs are known to mediate the association with nuclear receptors.</text>
</comment>
<keyword evidence="8 13" id="KW-0408">Iron</keyword>
<keyword evidence="2 13" id="KW-0479">Metal-binding</keyword>
<feature type="region of interest" description="Disordered" evidence="14">
    <location>
        <begin position="1772"/>
        <end position="1802"/>
    </location>
</feature>
<feature type="region of interest" description="Disordered" evidence="14">
    <location>
        <begin position="194"/>
        <end position="303"/>
    </location>
</feature>
<reference evidence="16" key="2">
    <citation type="submission" date="2025-09" db="UniProtKB">
        <authorList>
            <consortium name="Ensembl"/>
        </authorList>
    </citation>
    <scope>IDENTIFICATION</scope>
</reference>
<feature type="compositionally biased region" description="Polar residues" evidence="14">
    <location>
        <begin position="1790"/>
        <end position="1802"/>
    </location>
</feature>
<evidence type="ECO:0000256" key="8">
    <source>
        <dbReference type="ARBA" id="ARBA00023004"/>
    </source>
</evidence>
<dbReference type="HOGENOM" id="CLU_228251_0_0_1"/>
<dbReference type="InterPro" id="IPR054503">
    <property type="entry name" value="KDM3AB_Tudor"/>
</dbReference>
<feature type="region of interest" description="Disordered" evidence="14">
    <location>
        <begin position="128"/>
        <end position="180"/>
    </location>
</feature>
<feature type="region of interest" description="Disordered" evidence="14">
    <location>
        <begin position="849"/>
        <end position="879"/>
    </location>
</feature>
<feature type="compositionally biased region" description="Basic and acidic residues" evidence="14">
    <location>
        <begin position="164"/>
        <end position="174"/>
    </location>
</feature>
<feature type="region of interest" description="Disordered" evidence="14">
    <location>
        <begin position="1271"/>
        <end position="1473"/>
    </location>
</feature>
<evidence type="ECO:0000259" key="15">
    <source>
        <dbReference type="PROSITE" id="PS51184"/>
    </source>
</evidence>
<dbReference type="GeneTree" id="ENSGT00940000158210"/>
<comment type="similarity">
    <text evidence="12 13">Belongs to the JHDM2 histone demethylase family.</text>
</comment>
<evidence type="ECO:0000256" key="4">
    <source>
        <dbReference type="ARBA" id="ARBA00022833"/>
    </source>
</evidence>
<feature type="compositionally biased region" description="Acidic residues" evidence="14">
    <location>
        <begin position="1411"/>
        <end position="1420"/>
    </location>
</feature>
<dbReference type="Gene3D" id="2.60.120.650">
    <property type="entry name" value="Cupin"/>
    <property type="match status" value="1"/>
</dbReference>
<dbReference type="GO" id="GO:0008270">
    <property type="term" value="F:zinc ion binding"/>
    <property type="evidence" value="ECO:0007669"/>
    <property type="project" value="UniProtKB-KW"/>
</dbReference>
<comment type="cofactor">
    <cofactor evidence="13">
        <name>Fe(2+)</name>
        <dbReference type="ChEBI" id="CHEBI:29033"/>
    </cofactor>
    <text evidence="13">Binds 1 Fe(2+) ion per subunit.</text>
</comment>
<protein>
    <recommendedName>
        <fullName evidence="13">Lysine-specific demethylase</fullName>
        <ecNumber evidence="13">1.14.11.65</ecNumber>
    </recommendedName>
</protein>
<keyword evidence="10" id="KW-0804">Transcription</keyword>
<feature type="compositionally biased region" description="Basic and acidic residues" evidence="14">
    <location>
        <begin position="849"/>
        <end position="872"/>
    </location>
</feature>
<organism evidence="16">
    <name type="scientific">Petromyzon marinus</name>
    <name type="common">Sea lamprey</name>
    <dbReference type="NCBI Taxonomy" id="7757"/>
    <lineage>
        <taxon>Eukaryota</taxon>
        <taxon>Metazoa</taxon>
        <taxon>Chordata</taxon>
        <taxon>Craniata</taxon>
        <taxon>Vertebrata</taxon>
        <taxon>Cyclostomata</taxon>
        <taxon>Hyperoartia</taxon>
        <taxon>Petromyzontiformes</taxon>
        <taxon>Petromyzontidae</taxon>
        <taxon>Petromyzon</taxon>
    </lineage>
</organism>
<evidence type="ECO:0000256" key="14">
    <source>
        <dbReference type="SAM" id="MobiDB-lite"/>
    </source>
</evidence>
<feature type="domain" description="JmjC" evidence="15">
    <location>
        <begin position="2076"/>
        <end position="2300"/>
    </location>
</feature>
<evidence type="ECO:0000256" key="11">
    <source>
        <dbReference type="ARBA" id="ARBA00023242"/>
    </source>
</evidence>
<keyword evidence="5" id="KW-0156">Chromatin regulator</keyword>
<feature type="compositionally biased region" description="Pro residues" evidence="14">
    <location>
        <begin position="997"/>
        <end position="1011"/>
    </location>
</feature>